<dbReference type="InParanoid" id="A0A3N1HK29"/>
<protein>
    <submittedName>
        <fullName evidence="2">Uncharacterized protein</fullName>
    </submittedName>
</protein>
<keyword evidence="3" id="KW-1185">Reference proteome</keyword>
<organism evidence="2 3">
    <name type="scientific">Pseudokineococcus lusitanus</name>
    <dbReference type="NCBI Taxonomy" id="763993"/>
    <lineage>
        <taxon>Bacteria</taxon>
        <taxon>Bacillati</taxon>
        <taxon>Actinomycetota</taxon>
        <taxon>Actinomycetes</taxon>
        <taxon>Kineosporiales</taxon>
        <taxon>Kineosporiaceae</taxon>
        <taxon>Pseudokineococcus</taxon>
    </lineage>
</organism>
<evidence type="ECO:0000256" key="1">
    <source>
        <dbReference type="SAM" id="Phobius"/>
    </source>
</evidence>
<dbReference type="RefSeq" id="WP_123380227.1">
    <property type="nucleotide sequence ID" value="NZ_RJKN01000005.1"/>
</dbReference>
<name>A0A3N1HK29_9ACTN</name>
<proteinExistence type="predicted"/>
<reference evidence="2 3" key="1">
    <citation type="journal article" date="2015" name="Stand. Genomic Sci.">
        <title>Genomic Encyclopedia of Bacterial and Archaeal Type Strains, Phase III: the genomes of soil and plant-associated and newly described type strains.</title>
        <authorList>
            <person name="Whitman W.B."/>
            <person name="Woyke T."/>
            <person name="Klenk H.P."/>
            <person name="Zhou Y."/>
            <person name="Lilburn T.G."/>
            <person name="Beck B.J."/>
            <person name="De Vos P."/>
            <person name="Vandamme P."/>
            <person name="Eisen J.A."/>
            <person name="Garrity G."/>
            <person name="Hugenholtz P."/>
            <person name="Kyrpides N.C."/>
        </authorList>
    </citation>
    <scope>NUCLEOTIDE SEQUENCE [LARGE SCALE GENOMIC DNA]</scope>
    <source>
        <strain evidence="2 3">CECT 7306</strain>
    </source>
</reference>
<dbReference type="EMBL" id="RJKN01000005">
    <property type="protein sequence ID" value="ROP42844.1"/>
    <property type="molecule type" value="Genomic_DNA"/>
</dbReference>
<sequence length="97" mass="9759">MLVIGVVLAALLVATGVALLRPGPLAVVAVVAAGVAWWLVNGPVEGAVLHVVTPTHGLTVADLLVPPLVGLAVLAAVRRRRAASHARAARTATGRRG</sequence>
<accession>A0A3N1HK29</accession>
<dbReference type="AlphaFoldDB" id="A0A3N1HK29"/>
<keyword evidence="1" id="KW-1133">Transmembrane helix</keyword>
<keyword evidence="1" id="KW-0812">Transmembrane</keyword>
<keyword evidence="1" id="KW-0472">Membrane</keyword>
<feature type="transmembrane region" description="Helical" evidence="1">
    <location>
        <begin position="56"/>
        <end position="77"/>
    </location>
</feature>
<evidence type="ECO:0000313" key="2">
    <source>
        <dbReference type="EMBL" id="ROP42844.1"/>
    </source>
</evidence>
<gene>
    <name evidence="2" type="ORF">EDC03_2131</name>
</gene>
<evidence type="ECO:0000313" key="3">
    <source>
        <dbReference type="Proteomes" id="UP000276232"/>
    </source>
</evidence>
<dbReference type="Proteomes" id="UP000276232">
    <property type="component" value="Unassembled WGS sequence"/>
</dbReference>
<comment type="caution">
    <text evidence="2">The sequence shown here is derived from an EMBL/GenBank/DDBJ whole genome shotgun (WGS) entry which is preliminary data.</text>
</comment>